<dbReference type="InterPro" id="IPR000200">
    <property type="entry name" value="Peptidase_C10"/>
</dbReference>
<organism evidence="7 8">
    <name type="scientific">Bacteroides zoogleoformans</name>
    <dbReference type="NCBI Taxonomy" id="28119"/>
    <lineage>
        <taxon>Bacteria</taxon>
        <taxon>Pseudomonadati</taxon>
        <taxon>Bacteroidota</taxon>
        <taxon>Bacteroidia</taxon>
        <taxon>Bacteroidales</taxon>
        <taxon>Bacteroidaceae</taxon>
        <taxon>Bacteroides</taxon>
    </lineage>
</organism>
<evidence type="ECO:0000256" key="1">
    <source>
        <dbReference type="ARBA" id="ARBA00009693"/>
    </source>
</evidence>
<dbReference type="Pfam" id="PF13734">
    <property type="entry name" value="Inhibitor_I69"/>
    <property type="match status" value="1"/>
</dbReference>
<comment type="similarity">
    <text evidence="1">Belongs to the peptidase C10 family.</text>
</comment>
<name>A0ABM6T955_9BACE</name>
<dbReference type="PROSITE" id="PS51257">
    <property type="entry name" value="PROKAR_LIPOPROTEIN"/>
    <property type="match status" value="1"/>
</dbReference>
<gene>
    <name evidence="7" type="ORF">C4H11_10225</name>
</gene>
<evidence type="ECO:0000256" key="3">
    <source>
        <dbReference type="ARBA" id="ARBA00022729"/>
    </source>
</evidence>
<evidence type="ECO:0000259" key="6">
    <source>
        <dbReference type="Pfam" id="PF13734"/>
    </source>
</evidence>
<dbReference type="Pfam" id="PF01640">
    <property type="entry name" value="Peptidase_C10"/>
    <property type="match status" value="1"/>
</dbReference>
<dbReference type="Gene3D" id="3.90.70.50">
    <property type="entry name" value="Peptidase C10, streptopain"/>
    <property type="match status" value="2"/>
</dbReference>
<dbReference type="EMBL" id="CP027231">
    <property type="protein sequence ID" value="AVM53255.1"/>
    <property type="molecule type" value="Genomic_DNA"/>
</dbReference>
<dbReference type="Proteomes" id="UP000238304">
    <property type="component" value="Chromosome"/>
</dbReference>
<keyword evidence="8" id="KW-1185">Reference proteome</keyword>
<dbReference type="InterPro" id="IPR044934">
    <property type="entry name" value="Streptopain_sf"/>
</dbReference>
<evidence type="ECO:0000256" key="4">
    <source>
        <dbReference type="ARBA" id="ARBA00022801"/>
    </source>
</evidence>
<dbReference type="SUPFAM" id="SSF54001">
    <property type="entry name" value="Cysteine proteinases"/>
    <property type="match status" value="1"/>
</dbReference>
<evidence type="ECO:0000256" key="5">
    <source>
        <dbReference type="ARBA" id="ARBA00022807"/>
    </source>
</evidence>
<accession>A0ABM6T955</accession>
<keyword evidence="5" id="KW-0788">Thiol protease</keyword>
<dbReference type="InterPro" id="IPR025896">
    <property type="entry name" value="Spi_Prtas-inh"/>
</dbReference>
<protein>
    <recommendedName>
        <fullName evidence="6">Spi protease inhibitor domain-containing protein</fullName>
    </recommendedName>
</protein>
<proteinExistence type="inferred from homology"/>
<keyword evidence="3" id="KW-0732">Signal</keyword>
<feature type="domain" description="Spi protease inhibitor" evidence="6">
    <location>
        <begin position="84"/>
        <end position="133"/>
    </location>
</feature>
<evidence type="ECO:0000256" key="2">
    <source>
        <dbReference type="ARBA" id="ARBA00022670"/>
    </source>
</evidence>
<keyword evidence="2" id="KW-0645">Protease</keyword>
<reference evidence="7 8" key="1">
    <citation type="submission" date="2018-02" db="EMBL/GenBank/DDBJ databases">
        <authorList>
            <person name="Holder M.E."/>
            <person name="Ajami N.J."/>
            <person name="Petrosino J.F."/>
        </authorList>
    </citation>
    <scope>NUCLEOTIDE SEQUENCE [LARGE SCALE GENOMIC DNA]</scope>
    <source>
        <strain evidence="7 8">ATCC 33285</strain>
    </source>
</reference>
<dbReference type="RefSeq" id="WP_106041739.1">
    <property type="nucleotide sequence ID" value="NZ_CP027231.1"/>
</dbReference>
<evidence type="ECO:0000313" key="8">
    <source>
        <dbReference type="Proteomes" id="UP000238304"/>
    </source>
</evidence>
<sequence>MKRGRYFVLFLLLACSCSNNEGWEWEREASVVNSGSRNRSLEEVLSIARNASAIFAGNKTRSVEREIDLANIEYVIASPVTRGAEQSRADTLLYVVNYTDGKGFAVVSGNKDTEGLLAITEKGTYRAEQDIQEENGGFSLFMELAKNYVASKKNSLRSGDDLLQLMEMKREIDTTDVLRIDPKVVVQWGQDEYEGMYAPNGKSGCTNTAMGQIMSYFEHPISINLTYADAGIPVQMLDWQAIKLHKIDHFHQNCSASTEAHQAIGRLMRQLGELNQSTYHPKGRTNTSPLNARNTFQHMGYSTSALTRYTNGNFSSALANNRLIYMRGNCDCHIGGNLVTIGHAWVVDGCYEYKVYYTEWARPIGESAWELIWESNTEHEYMHINWGFDGRCNGFFSAGVFNTDQAYQYDNTSFWFTNSEGVNFQYQLFYMTVSH</sequence>
<dbReference type="InterPro" id="IPR038765">
    <property type="entry name" value="Papain-like_cys_pep_sf"/>
</dbReference>
<evidence type="ECO:0000313" key="7">
    <source>
        <dbReference type="EMBL" id="AVM53255.1"/>
    </source>
</evidence>
<keyword evidence="4" id="KW-0378">Hydrolase</keyword>